<dbReference type="Proteomes" id="UP000825886">
    <property type="component" value="Chromosome"/>
</dbReference>
<gene>
    <name evidence="1" type="ORF">K6K13_14740</name>
</gene>
<name>A0ABX9AHB3_9ENTR</name>
<proteinExistence type="predicted"/>
<protein>
    <submittedName>
        <fullName evidence="1">Uncharacterized protein</fullName>
    </submittedName>
</protein>
<evidence type="ECO:0000313" key="1">
    <source>
        <dbReference type="EMBL" id="QZN94547.1"/>
    </source>
</evidence>
<organism evidence="1 2">
    <name type="scientific">Symbiopectobacterium purcellii</name>
    <dbReference type="NCBI Taxonomy" id="2871826"/>
    <lineage>
        <taxon>Bacteria</taxon>
        <taxon>Pseudomonadati</taxon>
        <taxon>Pseudomonadota</taxon>
        <taxon>Gammaproteobacteria</taxon>
        <taxon>Enterobacterales</taxon>
        <taxon>Enterobacteriaceae</taxon>
    </lineage>
</organism>
<dbReference type="EMBL" id="CP081864">
    <property type="protein sequence ID" value="QZN94547.1"/>
    <property type="molecule type" value="Genomic_DNA"/>
</dbReference>
<dbReference type="RefSeq" id="WP_222157668.1">
    <property type="nucleotide sequence ID" value="NZ_CP081864.1"/>
</dbReference>
<keyword evidence="2" id="KW-1185">Reference proteome</keyword>
<accession>A0ABX9AHB3</accession>
<reference evidence="1 2" key="1">
    <citation type="submission" date="2021-08" db="EMBL/GenBank/DDBJ databases">
        <title>Culture and genomic analysis of Symbiopectobacterium purcellii sp. nov. gen. nov., isolated from the leafhopper Empoasca decipiens.</title>
        <authorList>
            <person name="Nadal-Jimenez P."/>
            <person name="Siozios S."/>
            <person name="Halliday N."/>
            <person name="Camara M."/>
            <person name="Hurst G.D.D."/>
        </authorList>
    </citation>
    <scope>NUCLEOTIDE SEQUENCE [LARGE SCALE GENOMIC DNA]</scope>
    <source>
        <strain evidence="1 2">SyEd1</strain>
    </source>
</reference>
<evidence type="ECO:0000313" key="2">
    <source>
        <dbReference type="Proteomes" id="UP000825886"/>
    </source>
</evidence>
<sequence length="283" mass="32517">MHKNDYLNDPNDYVFKSMASLEENSQHPYIMDVFNDAFARTKGIIGIVYSLIKDRNVSIDNYVLSKLRITCYGARNLFISTLLSKLKRMEAVFDTNDKSNIILVMNEKGKSISLDSKDASKKDSVVGFSYIHDPLDRIYIKTDSLTLNSRSTMPTWERNREIQKKIKNLSNIMCHESVHALGTPEDYFYHNSIDEGEYDTIENTLIRTEIALRRGRGVNDAFINMCTLYFMSNPVYQTFELNSLLQPETLGLLFQYDDYLRALILINNPDTITVVINDLATLG</sequence>